<evidence type="ECO:0000313" key="2">
    <source>
        <dbReference type="Proteomes" id="UP000009168"/>
    </source>
</evidence>
<dbReference type="SUPFAM" id="SSF52047">
    <property type="entry name" value="RNI-like"/>
    <property type="match status" value="1"/>
</dbReference>
<dbReference type="GO" id="GO:0006913">
    <property type="term" value="P:nucleocytoplasmic transport"/>
    <property type="evidence" value="ECO:0007669"/>
    <property type="project" value="TreeGrafter"/>
</dbReference>
<dbReference type="PANTHER" id="PTHR24113">
    <property type="entry name" value="RAN GTPASE-ACTIVATING PROTEIN 1"/>
    <property type="match status" value="1"/>
</dbReference>
<dbReference type="GO" id="GO:0048471">
    <property type="term" value="C:perinuclear region of cytoplasm"/>
    <property type="evidence" value="ECO:0007669"/>
    <property type="project" value="TreeGrafter"/>
</dbReference>
<dbReference type="GO" id="GO:0031267">
    <property type="term" value="F:small GTPase binding"/>
    <property type="evidence" value="ECO:0007669"/>
    <property type="project" value="TreeGrafter"/>
</dbReference>
<dbReference type="InterPro" id="IPR032675">
    <property type="entry name" value="LRR_dom_sf"/>
</dbReference>
<organism evidence="1 2">
    <name type="scientific">Tetrahymena thermophila (strain SB210)</name>
    <dbReference type="NCBI Taxonomy" id="312017"/>
    <lineage>
        <taxon>Eukaryota</taxon>
        <taxon>Sar</taxon>
        <taxon>Alveolata</taxon>
        <taxon>Ciliophora</taxon>
        <taxon>Intramacronucleata</taxon>
        <taxon>Oligohymenophorea</taxon>
        <taxon>Hymenostomatida</taxon>
        <taxon>Tetrahymenina</taxon>
        <taxon>Tetrahymenidae</taxon>
        <taxon>Tetrahymena</taxon>
    </lineage>
</organism>
<keyword evidence="1" id="KW-0418">Kinase</keyword>
<dbReference type="GeneID" id="24440072"/>
<dbReference type="GO" id="GO:0005096">
    <property type="term" value="F:GTPase activator activity"/>
    <property type="evidence" value="ECO:0007669"/>
    <property type="project" value="InterPro"/>
</dbReference>
<dbReference type="OrthoDB" id="302647at2759"/>
<dbReference type="RefSeq" id="XP_012655433.1">
    <property type="nucleotide sequence ID" value="XM_012799979.1"/>
</dbReference>
<keyword evidence="2" id="KW-1185">Reference proteome</keyword>
<dbReference type="KEGG" id="tet:TTHERM_000657569"/>
<dbReference type="Pfam" id="PF13516">
    <property type="entry name" value="LRR_6"/>
    <property type="match status" value="1"/>
</dbReference>
<dbReference type="Gene3D" id="3.80.10.10">
    <property type="entry name" value="Ribonuclease Inhibitor"/>
    <property type="match status" value="2"/>
</dbReference>
<dbReference type="GO" id="GO:0005634">
    <property type="term" value="C:nucleus"/>
    <property type="evidence" value="ECO:0007669"/>
    <property type="project" value="TreeGrafter"/>
</dbReference>
<sequence>MGNKLSQNKVMDVDKSYKRMGSRYAIRLLYHLTKYQNLEKFSLNLNNNLIDSEGVCGFDLGKLNKLQYLKFSISENIICSIGAESLGKQLKKCKKLSSLDICLSYNQKIGSEGVVKFSECLNELVNLSSISLDFYKIDLTSQGAILLGQKLQSCFNLDNVVLHLGNNMIDYQGCQQLAISLFNCQKLYKLHLGLEHNQIGSQGFQSIGNQLFSCKTVKYLSIQVSDCGIKQEGIIKFCEQIKQNQVLISFRIDLKWNQLQRREMRQMFNRLSKIKRLVLLSIKY</sequence>
<dbReference type="GO" id="GO:0005829">
    <property type="term" value="C:cytosol"/>
    <property type="evidence" value="ECO:0007669"/>
    <property type="project" value="TreeGrafter"/>
</dbReference>
<dbReference type="InParanoid" id="W7XDT7"/>
<keyword evidence="1" id="KW-0808">Transferase</keyword>
<dbReference type="GO" id="GO:0016301">
    <property type="term" value="F:kinase activity"/>
    <property type="evidence" value="ECO:0007669"/>
    <property type="project" value="UniProtKB-KW"/>
</dbReference>
<dbReference type="Proteomes" id="UP000009168">
    <property type="component" value="Unassembled WGS sequence"/>
</dbReference>
<proteinExistence type="predicted"/>
<accession>W7XDT7</accession>
<gene>
    <name evidence="1" type="ORF">TTHERM_000657569</name>
</gene>
<dbReference type="EMBL" id="GG662471">
    <property type="protein sequence ID" value="EWS72026.1"/>
    <property type="molecule type" value="Genomic_DNA"/>
</dbReference>
<dbReference type="InterPro" id="IPR001611">
    <property type="entry name" value="Leu-rich_rpt"/>
</dbReference>
<evidence type="ECO:0000313" key="1">
    <source>
        <dbReference type="EMBL" id="EWS72026.1"/>
    </source>
</evidence>
<dbReference type="PANTHER" id="PTHR24113:SF15">
    <property type="entry name" value="NACHT DOMAIN-CONTAINING PROTEIN"/>
    <property type="match status" value="1"/>
</dbReference>
<name>W7XDT7_TETTS</name>
<dbReference type="AlphaFoldDB" id="W7XDT7"/>
<protein>
    <submittedName>
        <fullName evidence="1">Kinase domain protein</fullName>
    </submittedName>
</protein>
<reference evidence="2" key="1">
    <citation type="journal article" date="2006" name="PLoS Biol.">
        <title>Macronuclear genome sequence of the ciliate Tetrahymena thermophila, a model eukaryote.</title>
        <authorList>
            <person name="Eisen J.A."/>
            <person name="Coyne R.S."/>
            <person name="Wu M."/>
            <person name="Wu D."/>
            <person name="Thiagarajan M."/>
            <person name="Wortman J.R."/>
            <person name="Badger J.H."/>
            <person name="Ren Q."/>
            <person name="Amedeo P."/>
            <person name="Jones K.M."/>
            <person name="Tallon L.J."/>
            <person name="Delcher A.L."/>
            <person name="Salzberg S.L."/>
            <person name="Silva J.C."/>
            <person name="Haas B.J."/>
            <person name="Majoros W.H."/>
            <person name="Farzad M."/>
            <person name="Carlton J.M."/>
            <person name="Smith R.K. Jr."/>
            <person name="Garg J."/>
            <person name="Pearlman R.E."/>
            <person name="Karrer K.M."/>
            <person name="Sun L."/>
            <person name="Manning G."/>
            <person name="Elde N.C."/>
            <person name="Turkewitz A.P."/>
            <person name="Asai D.J."/>
            <person name="Wilkes D.E."/>
            <person name="Wang Y."/>
            <person name="Cai H."/>
            <person name="Collins K."/>
            <person name="Stewart B.A."/>
            <person name="Lee S.R."/>
            <person name="Wilamowska K."/>
            <person name="Weinberg Z."/>
            <person name="Ruzzo W.L."/>
            <person name="Wloga D."/>
            <person name="Gaertig J."/>
            <person name="Frankel J."/>
            <person name="Tsao C.-C."/>
            <person name="Gorovsky M.A."/>
            <person name="Keeling P.J."/>
            <person name="Waller R.F."/>
            <person name="Patron N.J."/>
            <person name="Cherry J.M."/>
            <person name="Stover N.A."/>
            <person name="Krieger C.J."/>
            <person name="del Toro C."/>
            <person name="Ryder H.F."/>
            <person name="Williamson S.C."/>
            <person name="Barbeau R.A."/>
            <person name="Hamilton E.P."/>
            <person name="Orias E."/>
        </authorList>
    </citation>
    <scope>NUCLEOTIDE SEQUENCE [LARGE SCALE GENOMIC DNA]</scope>
    <source>
        <strain evidence="2">SB210</strain>
    </source>
</reference>
<dbReference type="InterPro" id="IPR027038">
    <property type="entry name" value="RanGap"/>
</dbReference>